<sequence length="732" mass="82146">MIERKGHEGTSRVRGLLEGCSWYEPIRRSFWRNPDRLMAIKATVAIALLAIPLVLLGFPFFAVSLSLGALAGALSETDDHPAGRVKSMALKVVSFGISSLSVELLRPYPILLGLGLALSTIGFLLIGGISERYRGVTFGAVLVGIYAMIGASISPAWYWQPLLLPAGALFYGLISLGLLLLHPWRLLEEQLARGYAALADYLEIKASLFPSEEKSQGQVRNQLALRNVRLVTALDQCKDVLNSYSDSLKDPSELRPYLQSFMLLQSLHERAASSHERYDLLSQKPENRELLEGISQTLSQLSQASRKLSESLLTGVPYRHPVSLDWIIGVLEKQLQDNQFDQTSPLVLLVNNLARSNQSLRNLSDNLFRDLSPQLARDRRTTVQRIKDQLYWESPRLRHAIRLSLCFLTGFTIFQIFPMPKGEWIILTSLFVCQPSYSSTRRRLFQRILGTLSGVVGGILIVQLLPTIPGQLLFMLVSAFAFFFWLKKNYSVSVIFITTFVLCAFNLVSHQGVALMAPRLIDTLIGSGLAYLSVRLLWPDWQYKRLPSLLSEALAKNAAYFRAILDEYSGTVTGDDLPYRSARREAHRADNALVLAWQDMHLEPSKRQKSRELAFDLTYLNHALLSYLSAFGAHRRPERRPPEEILDFSNSILSALETCQHCLQQPCPSPEEDLRPILTSITEKTQQTNAGLTRLQFTLFYNIADVAEQILTLAGSISKEPLSSAEQTVARR</sequence>
<dbReference type="RefSeq" id="WP_185692832.1">
    <property type="nucleotide sequence ID" value="NZ_JACHVA010000082.1"/>
</dbReference>
<evidence type="ECO:0000256" key="7">
    <source>
        <dbReference type="SAM" id="Phobius"/>
    </source>
</evidence>
<feature type="transmembrane region" description="Helical" evidence="7">
    <location>
        <begin position="37"/>
        <end position="62"/>
    </location>
</feature>
<dbReference type="PANTHER" id="PTHR30509">
    <property type="entry name" value="P-HYDROXYBENZOIC ACID EFFLUX PUMP SUBUNIT-RELATED"/>
    <property type="match status" value="1"/>
</dbReference>
<feature type="transmembrane region" description="Helical" evidence="7">
    <location>
        <begin position="163"/>
        <end position="181"/>
    </location>
</feature>
<dbReference type="Proteomes" id="UP000525652">
    <property type="component" value="Unassembled WGS sequence"/>
</dbReference>
<comment type="subcellular location">
    <subcellularLocation>
        <location evidence="1">Cell membrane</location>
        <topology evidence="1">Multi-pass membrane protein</topology>
    </subcellularLocation>
</comment>
<evidence type="ECO:0000256" key="2">
    <source>
        <dbReference type="ARBA" id="ARBA00022475"/>
    </source>
</evidence>
<evidence type="ECO:0000256" key="6">
    <source>
        <dbReference type="ARBA" id="ARBA00043993"/>
    </source>
</evidence>
<name>A0A7X1E4J9_9BACT</name>
<protein>
    <submittedName>
        <fullName evidence="10">TIGR01666 family membrane protein</fullName>
    </submittedName>
</protein>
<keyword evidence="2" id="KW-1003">Cell membrane</keyword>
<evidence type="ECO:0000313" key="10">
    <source>
        <dbReference type="EMBL" id="MBC2602134.1"/>
    </source>
</evidence>
<dbReference type="EMBL" id="JACHVA010000082">
    <property type="protein sequence ID" value="MBC2602134.1"/>
    <property type="molecule type" value="Genomic_DNA"/>
</dbReference>
<evidence type="ECO:0000256" key="1">
    <source>
        <dbReference type="ARBA" id="ARBA00004651"/>
    </source>
</evidence>
<dbReference type="InterPro" id="IPR010020">
    <property type="entry name" value="Integral_membrane_YCCS_YHJK"/>
</dbReference>
<comment type="caution">
    <text evidence="10">The sequence shown here is derived from an EMBL/GenBank/DDBJ whole genome shotgun (WGS) entry which is preliminary data.</text>
</comment>
<feature type="transmembrane region" description="Helical" evidence="7">
    <location>
        <begin position="490"/>
        <end position="508"/>
    </location>
</feature>
<evidence type="ECO:0000256" key="3">
    <source>
        <dbReference type="ARBA" id="ARBA00022692"/>
    </source>
</evidence>
<keyword evidence="5 7" id="KW-0472">Membrane</keyword>
<feature type="transmembrane region" description="Helical" evidence="7">
    <location>
        <begin position="452"/>
        <end position="484"/>
    </location>
</feature>
<dbReference type="AlphaFoldDB" id="A0A7X1E4J9"/>
<feature type="transmembrane region" description="Helical" evidence="7">
    <location>
        <begin position="136"/>
        <end position="157"/>
    </location>
</feature>
<reference evidence="10 11" key="1">
    <citation type="submission" date="2020-07" db="EMBL/GenBank/DDBJ databases">
        <authorList>
            <person name="Feng X."/>
        </authorList>
    </citation>
    <scope>NUCLEOTIDE SEQUENCE [LARGE SCALE GENOMIC DNA]</scope>
    <source>
        <strain evidence="10 11">JCM14086</strain>
    </source>
</reference>
<dbReference type="InterPro" id="IPR049453">
    <property type="entry name" value="Memb_transporter_dom"/>
</dbReference>
<evidence type="ECO:0000256" key="4">
    <source>
        <dbReference type="ARBA" id="ARBA00022989"/>
    </source>
</evidence>
<accession>A0A7X1E4J9</accession>
<organism evidence="10 11">
    <name type="scientific">Puniceicoccus vermicola</name>
    <dbReference type="NCBI Taxonomy" id="388746"/>
    <lineage>
        <taxon>Bacteria</taxon>
        <taxon>Pseudomonadati</taxon>
        <taxon>Verrucomicrobiota</taxon>
        <taxon>Opitutia</taxon>
        <taxon>Puniceicoccales</taxon>
        <taxon>Puniceicoccaceae</taxon>
        <taxon>Puniceicoccus</taxon>
    </lineage>
</organism>
<evidence type="ECO:0000256" key="5">
    <source>
        <dbReference type="ARBA" id="ARBA00023136"/>
    </source>
</evidence>
<comment type="similarity">
    <text evidence="6">Belongs to the YccS/YhfK family.</text>
</comment>
<dbReference type="Pfam" id="PF12805">
    <property type="entry name" value="FUSC-like"/>
    <property type="match status" value="1"/>
</dbReference>
<feature type="transmembrane region" description="Helical" evidence="7">
    <location>
        <begin position="108"/>
        <end position="129"/>
    </location>
</feature>
<keyword evidence="4 7" id="KW-1133">Transmembrane helix</keyword>
<dbReference type="NCBIfam" id="TIGR01667">
    <property type="entry name" value="YCCS_YHFK"/>
    <property type="match status" value="1"/>
</dbReference>
<gene>
    <name evidence="10" type="primary">yccS</name>
    <name evidence="10" type="ORF">H5P30_10130</name>
</gene>
<feature type="domain" description="Integral membrane protein YccS N-terminal" evidence="8">
    <location>
        <begin position="89"/>
        <end position="356"/>
    </location>
</feature>
<dbReference type="InterPro" id="IPR010019">
    <property type="entry name" value="Integral_membrane_YccS"/>
</dbReference>
<evidence type="ECO:0000313" key="11">
    <source>
        <dbReference type="Proteomes" id="UP000525652"/>
    </source>
</evidence>
<dbReference type="InterPro" id="IPR032692">
    <property type="entry name" value="YccS_N"/>
</dbReference>
<dbReference type="PANTHER" id="PTHR30509:SF23">
    <property type="entry name" value="INNER MEMBRANE PROTEIN"/>
    <property type="match status" value="1"/>
</dbReference>
<evidence type="ECO:0000259" key="8">
    <source>
        <dbReference type="Pfam" id="PF12805"/>
    </source>
</evidence>
<feature type="domain" description="Integral membrane bound transporter" evidence="9">
    <location>
        <begin position="411"/>
        <end position="531"/>
    </location>
</feature>
<dbReference type="GO" id="GO:0005886">
    <property type="term" value="C:plasma membrane"/>
    <property type="evidence" value="ECO:0007669"/>
    <property type="project" value="UniProtKB-SubCell"/>
</dbReference>
<proteinExistence type="inferred from homology"/>
<keyword evidence="11" id="KW-1185">Reference proteome</keyword>
<dbReference type="Pfam" id="PF13515">
    <property type="entry name" value="FUSC_2"/>
    <property type="match status" value="1"/>
</dbReference>
<keyword evidence="3 7" id="KW-0812">Transmembrane</keyword>
<evidence type="ECO:0000259" key="9">
    <source>
        <dbReference type="Pfam" id="PF13515"/>
    </source>
</evidence>
<dbReference type="NCBIfam" id="TIGR01666">
    <property type="entry name" value="YCCS"/>
    <property type="match status" value="1"/>
</dbReference>